<evidence type="ECO:0000259" key="5">
    <source>
        <dbReference type="Pfam" id="PF02518"/>
    </source>
</evidence>
<dbReference type="SUPFAM" id="SSF55874">
    <property type="entry name" value="ATPase domain of HSP90 chaperone/DNA topoisomerase II/histidine kinase"/>
    <property type="match status" value="1"/>
</dbReference>
<feature type="transmembrane region" description="Helical" evidence="4">
    <location>
        <begin position="128"/>
        <end position="148"/>
    </location>
</feature>
<keyword evidence="1" id="KW-0808">Transferase</keyword>
<protein>
    <submittedName>
        <fullName evidence="6">ATP-binding protein</fullName>
    </submittedName>
</protein>
<name>A0ABZ1RZZ0_9ACTN</name>
<keyword evidence="6" id="KW-0547">Nucleotide-binding</keyword>
<evidence type="ECO:0000256" key="4">
    <source>
        <dbReference type="SAM" id="Phobius"/>
    </source>
</evidence>
<dbReference type="EMBL" id="CP108084">
    <property type="protein sequence ID" value="WUP47058.1"/>
    <property type="molecule type" value="Genomic_DNA"/>
</dbReference>
<feature type="transmembrane region" description="Helical" evidence="4">
    <location>
        <begin position="72"/>
        <end position="89"/>
    </location>
</feature>
<dbReference type="Gene3D" id="3.30.565.10">
    <property type="entry name" value="Histidine kinase-like ATPase, C-terminal domain"/>
    <property type="match status" value="1"/>
</dbReference>
<accession>A0ABZ1RZZ0</accession>
<feature type="transmembrane region" description="Helical" evidence="4">
    <location>
        <begin position="297"/>
        <end position="314"/>
    </location>
</feature>
<keyword evidence="6" id="KW-0067">ATP-binding</keyword>
<keyword evidence="7" id="KW-1185">Reference proteome</keyword>
<evidence type="ECO:0000313" key="7">
    <source>
        <dbReference type="Proteomes" id="UP001432190"/>
    </source>
</evidence>
<dbReference type="Pfam" id="PF02518">
    <property type="entry name" value="HATPase_c"/>
    <property type="match status" value="1"/>
</dbReference>
<dbReference type="Proteomes" id="UP001432190">
    <property type="component" value="Chromosome"/>
</dbReference>
<evidence type="ECO:0000256" key="2">
    <source>
        <dbReference type="ARBA" id="ARBA00022777"/>
    </source>
</evidence>
<keyword evidence="4" id="KW-0472">Membrane</keyword>
<organism evidence="6 7">
    <name type="scientific">Micromonospora globbae</name>
    <dbReference type="NCBI Taxonomy" id="1894969"/>
    <lineage>
        <taxon>Bacteria</taxon>
        <taxon>Bacillati</taxon>
        <taxon>Actinomycetota</taxon>
        <taxon>Actinomycetes</taxon>
        <taxon>Micromonosporales</taxon>
        <taxon>Micromonosporaceae</taxon>
        <taxon>Micromonospora</taxon>
    </lineage>
</organism>
<keyword evidence="3" id="KW-0902">Two-component regulatory system</keyword>
<feature type="transmembrane region" description="Helical" evidence="4">
    <location>
        <begin position="386"/>
        <end position="408"/>
    </location>
</feature>
<dbReference type="InterPro" id="IPR003594">
    <property type="entry name" value="HATPase_dom"/>
</dbReference>
<dbReference type="InterPro" id="IPR036890">
    <property type="entry name" value="HATPase_C_sf"/>
</dbReference>
<dbReference type="RefSeq" id="WP_328850109.1">
    <property type="nucleotide sequence ID" value="NZ_CP108084.1"/>
</dbReference>
<dbReference type="PANTHER" id="PTHR24421:SF61">
    <property type="entry name" value="OXYGEN SENSOR HISTIDINE KINASE NREB"/>
    <property type="match status" value="1"/>
</dbReference>
<keyword evidence="4" id="KW-0812">Transmembrane</keyword>
<feature type="transmembrane region" description="Helical" evidence="4">
    <location>
        <begin position="46"/>
        <end position="67"/>
    </location>
</feature>
<evidence type="ECO:0000313" key="6">
    <source>
        <dbReference type="EMBL" id="WUP47058.1"/>
    </source>
</evidence>
<feature type="transmembrane region" description="Helical" evidence="4">
    <location>
        <begin position="271"/>
        <end position="291"/>
    </location>
</feature>
<keyword evidence="2" id="KW-0418">Kinase</keyword>
<keyword evidence="4" id="KW-1133">Transmembrane helix</keyword>
<feature type="transmembrane region" description="Helical" evidence="4">
    <location>
        <begin position="242"/>
        <end position="264"/>
    </location>
</feature>
<dbReference type="PANTHER" id="PTHR24421">
    <property type="entry name" value="NITRATE/NITRITE SENSOR PROTEIN NARX-RELATED"/>
    <property type="match status" value="1"/>
</dbReference>
<feature type="transmembrane region" description="Helical" evidence="4">
    <location>
        <begin position="319"/>
        <end position="337"/>
    </location>
</feature>
<dbReference type="InterPro" id="IPR050482">
    <property type="entry name" value="Sensor_HK_TwoCompSys"/>
</dbReference>
<dbReference type="CDD" id="cd16917">
    <property type="entry name" value="HATPase_UhpB-NarQ-NarX-like"/>
    <property type="match status" value="1"/>
</dbReference>
<feature type="transmembrane region" description="Helical" evidence="4">
    <location>
        <begin position="201"/>
        <end position="222"/>
    </location>
</feature>
<feature type="domain" description="Histidine kinase/HSP90-like ATPase" evidence="5">
    <location>
        <begin position="561"/>
        <end position="655"/>
    </location>
</feature>
<feature type="transmembrane region" description="Helical" evidence="4">
    <location>
        <begin position="160"/>
        <end position="180"/>
    </location>
</feature>
<feature type="transmembrane region" description="Helical" evidence="4">
    <location>
        <begin position="95"/>
        <end position="116"/>
    </location>
</feature>
<dbReference type="GO" id="GO:0005524">
    <property type="term" value="F:ATP binding"/>
    <property type="evidence" value="ECO:0007669"/>
    <property type="project" value="UniProtKB-KW"/>
</dbReference>
<evidence type="ECO:0000256" key="3">
    <source>
        <dbReference type="ARBA" id="ARBA00023012"/>
    </source>
</evidence>
<reference evidence="6" key="1">
    <citation type="submission" date="2022-10" db="EMBL/GenBank/DDBJ databases">
        <title>The complete genomes of actinobacterial strains from the NBC collection.</title>
        <authorList>
            <person name="Joergensen T.S."/>
            <person name="Alvarez Arevalo M."/>
            <person name="Sterndorff E.B."/>
            <person name="Faurdal D."/>
            <person name="Vuksanovic O."/>
            <person name="Mourched A.-S."/>
            <person name="Charusanti P."/>
            <person name="Shaw S."/>
            <person name="Blin K."/>
            <person name="Weber T."/>
        </authorList>
    </citation>
    <scope>NUCLEOTIDE SEQUENCE</scope>
    <source>
        <strain evidence="6">NBC_00256</strain>
    </source>
</reference>
<feature type="transmembrane region" description="Helical" evidence="4">
    <location>
        <begin position="428"/>
        <end position="448"/>
    </location>
</feature>
<sequence length="656" mass="67160">MSEKPLWWREALAGVGGCLLLIVATSPMYAAGPPPFIATPGRPEYHGVGWLVAVAPVVATVVGLCLLRWWPYLLGAAALLAAPHAWGELTTMSHPVLLIVAKSAAYPLALVGVLACAQSLWSNASPGLGAALAGLATGSRLFGSAMVGPGWLFSDPSRPAWHVGMIAVGLALVVPAVRRFRRGDRAAAGPPDSPPRAWRRWRLVVAAGFAASLVVPLSLLTTERLAALLDVDWSALYRHESVAIAVIGAVTLVAATVLAAVAGLWSLAGALTVATVHVAVAAPLILAFTALGVLGPMRWLGALVGAAVGAVAAGSRFRVAAAGTLAAGAATAVFIAYAATTGHPEKLAEQQRVVPALLLLVLVTAAATAIAGAAAPVLAPRGAVPAVLGPLVGVLTIGGLQTVQVTYLEDGLPVSSYLNPVFHLTTSGVLLLVAGAAVGGLGVAHHLAERWAERKRAELIRQEAAAAERDRLARPIHDGVLQVLALVQRQGSQLGETGSQLAMLAGEQEVALRNLLSGGGATARPGGDSDLRAALTALASPVVEVATPAEPVVLPSGPAAELTAAVQAALDNVRRHAGPGARAWVLLEDEGDGVRVTVRDDGVGFEPQRLVDAARAGRLGVAQSMRGRIADLGGTTTIHSQPQEGTEVEFWVPRRS</sequence>
<feature type="transmembrane region" description="Helical" evidence="4">
    <location>
        <begin position="357"/>
        <end position="379"/>
    </location>
</feature>
<evidence type="ECO:0000256" key="1">
    <source>
        <dbReference type="ARBA" id="ARBA00022679"/>
    </source>
</evidence>
<gene>
    <name evidence="6" type="ORF">OG994_15440</name>
</gene>
<proteinExistence type="predicted"/>